<organism evidence="1 2">
    <name type="scientific">Halosimplex pelagicum</name>
    <dbReference type="NCBI Taxonomy" id="869886"/>
    <lineage>
        <taxon>Archaea</taxon>
        <taxon>Methanobacteriati</taxon>
        <taxon>Methanobacteriota</taxon>
        <taxon>Stenosarchaea group</taxon>
        <taxon>Halobacteria</taxon>
        <taxon>Halobacteriales</taxon>
        <taxon>Haloarculaceae</taxon>
        <taxon>Halosimplex</taxon>
    </lineage>
</organism>
<dbReference type="OrthoDB" id="113823at2157"/>
<dbReference type="Gene3D" id="3.60.21.10">
    <property type="match status" value="1"/>
</dbReference>
<protein>
    <submittedName>
        <fullName evidence="1">Metallophosphoesterase</fullName>
    </submittedName>
</protein>
<dbReference type="EMBL" id="CP058909">
    <property type="protein sequence ID" value="QLH83771.1"/>
    <property type="molecule type" value="Genomic_DNA"/>
</dbReference>
<keyword evidence="2" id="KW-1185">Reference proteome</keyword>
<dbReference type="KEGG" id="hpel:HZS54_20005"/>
<dbReference type="GeneID" id="56084924"/>
<dbReference type="SUPFAM" id="SSF56300">
    <property type="entry name" value="Metallo-dependent phosphatases"/>
    <property type="match status" value="1"/>
</dbReference>
<dbReference type="Proteomes" id="UP000509346">
    <property type="component" value="Chromosome"/>
</dbReference>
<evidence type="ECO:0000313" key="1">
    <source>
        <dbReference type="EMBL" id="QLH83771.1"/>
    </source>
</evidence>
<dbReference type="AlphaFoldDB" id="A0A7D5T5Z3"/>
<reference evidence="1 2" key="1">
    <citation type="submission" date="2020-07" db="EMBL/GenBank/DDBJ databases">
        <title>Halosimplex litoreum sp. nov. and Halosimplex rubrum sp. nov., isolated from different salt environments.</title>
        <authorList>
            <person name="Cui H."/>
        </authorList>
    </citation>
    <scope>NUCLEOTIDE SEQUENCE [LARGE SCALE GENOMIC DNA]</scope>
    <source>
        <strain evidence="1 2">R2</strain>
    </source>
</reference>
<accession>A0A7D5T5Z3</accession>
<evidence type="ECO:0000313" key="2">
    <source>
        <dbReference type="Proteomes" id="UP000509346"/>
    </source>
</evidence>
<name>A0A7D5T5Z3_9EURY</name>
<proteinExistence type="predicted"/>
<dbReference type="InterPro" id="IPR029052">
    <property type="entry name" value="Metallo-depent_PP-like"/>
</dbReference>
<dbReference type="RefSeq" id="WP_179918813.1">
    <property type="nucleotide sequence ID" value="NZ_CP058909.1"/>
</dbReference>
<gene>
    <name evidence="1" type="ORF">HZS54_20005</name>
</gene>
<sequence>MSRFVVSDHHFGHANIIKYCDRPFTSVGDMDTTLLNRHFETVEPDDVVIHLGDVAMDMRTGEDTIEQMEAIGGDFLVQGNHDVGLSDGQAPFPVVDGCVLTHGEYTFYCTHRPEDVPDHWEGWVIHGHHHNNDLDTYPFLSYDQQRVNVGVDVLGFKPVSLETVTTLIDECDPGTHLKDIDAASDLT</sequence>